<evidence type="ECO:0000313" key="6">
    <source>
        <dbReference type="Proteomes" id="UP000027981"/>
    </source>
</evidence>
<dbReference type="InterPro" id="IPR011991">
    <property type="entry name" value="ArsR-like_HTH"/>
</dbReference>
<dbReference type="STRING" id="1343739.PAP_03055"/>
<evidence type="ECO:0000256" key="2">
    <source>
        <dbReference type="ARBA" id="ARBA00023125"/>
    </source>
</evidence>
<keyword evidence="3" id="KW-0804">Transcription</keyword>
<dbReference type="EMBL" id="CP006019">
    <property type="protein sequence ID" value="AIF69031.1"/>
    <property type="molecule type" value="Genomic_DNA"/>
</dbReference>
<feature type="domain" description="HTH asnC-type" evidence="4">
    <location>
        <begin position="5"/>
        <end position="66"/>
    </location>
</feature>
<dbReference type="PRINTS" id="PR00033">
    <property type="entry name" value="HTHASNC"/>
</dbReference>
<evidence type="ECO:0000256" key="3">
    <source>
        <dbReference type="ARBA" id="ARBA00023163"/>
    </source>
</evidence>
<gene>
    <name evidence="5" type="ORF">PAP_03055</name>
</gene>
<dbReference type="Pfam" id="PF13412">
    <property type="entry name" value="HTH_24"/>
    <property type="match status" value="1"/>
</dbReference>
<protein>
    <submittedName>
        <fullName evidence="5">Transcriptional regulator</fullName>
    </submittedName>
</protein>
<dbReference type="InterPro" id="IPR011008">
    <property type="entry name" value="Dimeric_a/b-barrel"/>
</dbReference>
<evidence type="ECO:0000313" key="5">
    <source>
        <dbReference type="EMBL" id="AIF69031.1"/>
    </source>
</evidence>
<keyword evidence="1" id="KW-0805">Transcription regulation</keyword>
<keyword evidence="6" id="KW-1185">Reference proteome</keyword>
<sequence length="149" mass="17274">MRAKIDKIDIQLIKLLSKNSRLTYKELAERLNTTRQRISRRMEKLEKMGVIKKYTVIPDFDRLGYVYVILGITLKPGVQIEPVIEKLKKEDDVKIIERAIGAHSIVIHLVVPKDMKGIERKINELSTKIDGIDKMDITFITDIVKFDIL</sequence>
<dbReference type="GO" id="GO:0043200">
    <property type="term" value="P:response to amino acid"/>
    <property type="evidence" value="ECO:0007669"/>
    <property type="project" value="TreeGrafter"/>
</dbReference>
<evidence type="ECO:0000259" key="4">
    <source>
        <dbReference type="PROSITE" id="PS50956"/>
    </source>
</evidence>
<keyword evidence="2" id="KW-0238">DNA-binding</keyword>
<dbReference type="CDD" id="cd00090">
    <property type="entry name" value="HTH_ARSR"/>
    <property type="match status" value="1"/>
</dbReference>
<dbReference type="HOGENOM" id="CLU_091233_5_4_2"/>
<dbReference type="GO" id="GO:0005829">
    <property type="term" value="C:cytosol"/>
    <property type="evidence" value="ECO:0007669"/>
    <property type="project" value="TreeGrafter"/>
</dbReference>
<evidence type="ECO:0000256" key="1">
    <source>
        <dbReference type="ARBA" id="ARBA00023015"/>
    </source>
</evidence>
<dbReference type="PANTHER" id="PTHR30154:SF34">
    <property type="entry name" value="TRANSCRIPTIONAL REGULATOR AZLB"/>
    <property type="match status" value="1"/>
</dbReference>
<reference evidence="6" key="1">
    <citation type="submission" date="2013-06" db="EMBL/GenBank/DDBJ databases">
        <title>Complete Genome Sequence of Hyperthermophilic Palaeococcus pacificus DY20341T, Isolated from a Deep-Sea Hydrothermal Sediments.</title>
        <authorList>
            <person name="Zeng X."/>
            <person name="Shao Z."/>
        </authorList>
    </citation>
    <scope>NUCLEOTIDE SEQUENCE [LARGE SCALE GENOMIC DNA]</scope>
    <source>
        <strain evidence="6">DY20341</strain>
    </source>
</reference>
<dbReference type="AlphaFoldDB" id="A0A075LSC0"/>
<dbReference type="GeneID" id="24841738"/>
<dbReference type="InterPro" id="IPR036390">
    <property type="entry name" value="WH_DNA-bd_sf"/>
</dbReference>
<dbReference type="Gene3D" id="1.10.10.10">
    <property type="entry name" value="Winged helix-like DNA-binding domain superfamily/Winged helix DNA-binding domain"/>
    <property type="match status" value="1"/>
</dbReference>
<proteinExistence type="predicted"/>
<dbReference type="PANTHER" id="PTHR30154">
    <property type="entry name" value="LEUCINE-RESPONSIVE REGULATORY PROTEIN"/>
    <property type="match status" value="1"/>
</dbReference>
<accession>A0A075LSC0</accession>
<dbReference type="InterPro" id="IPR019888">
    <property type="entry name" value="Tscrpt_reg_AsnC-like"/>
</dbReference>
<dbReference type="OrthoDB" id="57033at2157"/>
<dbReference type="KEGG" id="ppac:PAP_03055"/>
<dbReference type="GO" id="GO:0043565">
    <property type="term" value="F:sequence-specific DNA binding"/>
    <property type="evidence" value="ECO:0007669"/>
    <property type="project" value="InterPro"/>
</dbReference>
<dbReference type="Proteomes" id="UP000027981">
    <property type="component" value="Chromosome"/>
</dbReference>
<dbReference type="SUPFAM" id="SSF46785">
    <property type="entry name" value="Winged helix' DNA-binding domain"/>
    <property type="match status" value="1"/>
</dbReference>
<dbReference type="SUPFAM" id="SSF54909">
    <property type="entry name" value="Dimeric alpha+beta barrel"/>
    <property type="match status" value="1"/>
</dbReference>
<dbReference type="InterPro" id="IPR000485">
    <property type="entry name" value="AsnC-type_HTH_dom"/>
</dbReference>
<dbReference type="SMART" id="SM00344">
    <property type="entry name" value="HTH_ASNC"/>
    <property type="match status" value="1"/>
</dbReference>
<organism evidence="5 6">
    <name type="scientific">Palaeococcus pacificus DY20341</name>
    <dbReference type="NCBI Taxonomy" id="1343739"/>
    <lineage>
        <taxon>Archaea</taxon>
        <taxon>Methanobacteriati</taxon>
        <taxon>Methanobacteriota</taxon>
        <taxon>Thermococci</taxon>
        <taxon>Thermococcales</taxon>
        <taxon>Thermococcaceae</taxon>
        <taxon>Palaeococcus</taxon>
    </lineage>
</organism>
<reference evidence="5 6" key="2">
    <citation type="journal article" date="2015" name="Genome Announc.">
        <title>Complete Genome Sequence of Hyperthermophilic Piezophilic Archaeon Palaeococcus pacificus DY20341T, Isolated from Deep-Sea Hydrothermal Sediments.</title>
        <authorList>
            <person name="Zeng X."/>
            <person name="Jebbar M."/>
            <person name="Shao Z."/>
        </authorList>
    </citation>
    <scope>NUCLEOTIDE SEQUENCE [LARGE SCALE GENOMIC DNA]</scope>
    <source>
        <strain evidence="5 6">DY20341</strain>
    </source>
</reference>
<dbReference type="InterPro" id="IPR036388">
    <property type="entry name" value="WH-like_DNA-bd_sf"/>
</dbReference>
<dbReference type="eggNOG" id="arCOG01581">
    <property type="taxonomic scope" value="Archaea"/>
</dbReference>
<name>A0A075LSC0_9EURY</name>
<dbReference type="PROSITE" id="PS50956">
    <property type="entry name" value="HTH_ASNC_2"/>
    <property type="match status" value="1"/>
</dbReference>
<dbReference type="RefSeq" id="WP_048164629.1">
    <property type="nucleotide sequence ID" value="NZ_CP006019.1"/>
</dbReference>
<dbReference type="Gene3D" id="3.30.70.920">
    <property type="match status" value="1"/>
</dbReference>